<dbReference type="RefSeq" id="WP_216840320.1">
    <property type="nucleotide sequence ID" value="NZ_JAFNJS010000017.1"/>
</dbReference>
<keyword evidence="2" id="KW-0449">Lipoprotein</keyword>
<protein>
    <submittedName>
        <fullName evidence="2">EexN family lipoprotein</fullName>
    </submittedName>
</protein>
<comment type="caution">
    <text evidence="2">The sequence shown here is derived from an EMBL/GenBank/DDBJ whole genome shotgun (WGS) entry which is preliminary data.</text>
</comment>
<name>A0ABV7C660_9PROT</name>
<feature type="region of interest" description="Disordered" evidence="1">
    <location>
        <begin position="102"/>
        <end position="145"/>
    </location>
</feature>
<feature type="compositionally biased region" description="Basic and acidic residues" evidence="1">
    <location>
        <begin position="116"/>
        <end position="132"/>
    </location>
</feature>
<proteinExistence type="predicted"/>
<dbReference type="Proteomes" id="UP001595420">
    <property type="component" value="Unassembled WGS sequence"/>
</dbReference>
<dbReference type="InterPro" id="IPR047937">
    <property type="entry name" value="Eex_IncN-like"/>
</dbReference>
<feature type="compositionally biased region" description="Low complexity" evidence="1">
    <location>
        <begin position="103"/>
        <end position="113"/>
    </location>
</feature>
<dbReference type="EMBL" id="JBHRSB010000017">
    <property type="protein sequence ID" value="MFC3003880.1"/>
    <property type="molecule type" value="Genomic_DNA"/>
</dbReference>
<dbReference type="NCBIfam" id="NF033894">
    <property type="entry name" value="Eex_IncN"/>
    <property type="match status" value="1"/>
</dbReference>
<evidence type="ECO:0000313" key="2">
    <source>
        <dbReference type="EMBL" id="MFC3003880.1"/>
    </source>
</evidence>
<organism evidence="2 3">
    <name type="scientific">Falsiroseomonas tokyonensis</name>
    <dbReference type="NCBI Taxonomy" id="430521"/>
    <lineage>
        <taxon>Bacteria</taxon>
        <taxon>Pseudomonadati</taxon>
        <taxon>Pseudomonadota</taxon>
        <taxon>Alphaproteobacteria</taxon>
        <taxon>Acetobacterales</taxon>
        <taxon>Roseomonadaceae</taxon>
        <taxon>Falsiroseomonas</taxon>
    </lineage>
</organism>
<reference evidence="3" key="1">
    <citation type="journal article" date="2019" name="Int. J. Syst. Evol. Microbiol.">
        <title>The Global Catalogue of Microorganisms (GCM) 10K type strain sequencing project: providing services to taxonomists for standard genome sequencing and annotation.</title>
        <authorList>
            <consortium name="The Broad Institute Genomics Platform"/>
            <consortium name="The Broad Institute Genome Sequencing Center for Infectious Disease"/>
            <person name="Wu L."/>
            <person name="Ma J."/>
        </authorList>
    </citation>
    <scope>NUCLEOTIDE SEQUENCE [LARGE SCALE GENOMIC DNA]</scope>
    <source>
        <strain evidence="3">CGMCC 1.16855</strain>
    </source>
</reference>
<evidence type="ECO:0000256" key="1">
    <source>
        <dbReference type="SAM" id="MobiDB-lite"/>
    </source>
</evidence>
<evidence type="ECO:0000313" key="3">
    <source>
        <dbReference type="Proteomes" id="UP001595420"/>
    </source>
</evidence>
<keyword evidence="3" id="KW-1185">Reference proteome</keyword>
<sequence>MTPRRYVAPWCRAPRLLDPDLLGGLGLLLWTLAFLALSAALGVAQPLPPQERRTVSWYAANPWALDAVTRACRDDPGRLRGTSDCINADQARIVVAEREARARAGMRPEAPAATPDSERARQAEAEARRNRGDLTSPTSPRYWVARPMERAQQLAHCGRLTPQQQARFYCDAARAAEAEARRPRS</sequence>
<gene>
    <name evidence="2" type="ORF">ACFOD3_28565</name>
</gene>
<accession>A0ABV7C660</accession>